<keyword evidence="3" id="KW-1133">Transmembrane helix</keyword>
<evidence type="ECO:0000256" key="2">
    <source>
        <dbReference type="PROSITE-ProRule" id="PRU00302"/>
    </source>
</evidence>
<dbReference type="SMART" id="SM00032">
    <property type="entry name" value="CCP"/>
    <property type="match status" value="1"/>
</dbReference>
<dbReference type="PROSITE" id="PS50923">
    <property type="entry name" value="SUSHI"/>
    <property type="match status" value="1"/>
</dbReference>
<evidence type="ECO:0000313" key="6">
    <source>
        <dbReference type="RefSeq" id="XP_013385457.1"/>
    </source>
</evidence>
<name>A0A1S3HHG1_LINAN</name>
<keyword evidence="1" id="KW-1015">Disulfide bond</keyword>
<dbReference type="SUPFAM" id="SSF57535">
    <property type="entry name" value="Complement control module/SCR domain"/>
    <property type="match status" value="1"/>
</dbReference>
<dbReference type="Gene3D" id="2.10.70.10">
    <property type="entry name" value="Complement Module, domain 1"/>
    <property type="match status" value="1"/>
</dbReference>
<proteinExistence type="predicted"/>
<dbReference type="GeneID" id="106155261"/>
<dbReference type="InterPro" id="IPR000436">
    <property type="entry name" value="Sushi_SCR_CCP_dom"/>
</dbReference>
<reference evidence="6" key="1">
    <citation type="submission" date="2025-08" db="UniProtKB">
        <authorList>
            <consortium name="RefSeq"/>
        </authorList>
    </citation>
    <scope>IDENTIFICATION</scope>
    <source>
        <tissue evidence="6">Gonads</tissue>
    </source>
</reference>
<dbReference type="AlphaFoldDB" id="A0A1S3HHG1"/>
<dbReference type="InterPro" id="IPR035976">
    <property type="entry name" value="Sushi/SCR/CCP_sf"/>
</dbReference>
<feature type="transmembrane region" description="Helical" evidence="3">
    <location>
        <begin position="224"/>
        <end position="250"/>
    </location>
</feature>
<gene>
    <name evidence="6" type="primary">LOC106155261</name>
</gene>
<comment type="caution">
    <text evidence="2">Lacks conserved residue(s) required for the propagation of feature annotation.</text>
</comment>
<evidence type="ECO:0000259" key="4">
    <source>
        <dbReference type="PROSITE" id="PS50923"/>
    </source>
</evidence>
<feature type="domain" description="Sushi" evidence="4">
    <location>
        <begin position="111"/>
        <end position="172"/>
    </location>
</feature>
<protein>
    <submittedName>
        <fullName evidence="6">Uncharacterized protein LOC106155261 isoform X2</fullName>
    </submittedName>
</protein>
<evidence type="ECO:0000313" key="5">
    <source>
        <dbReference type="Proteomes" id="UP000085678"/>
    </source>
</evidence>
<accession>A0A1S3HHG1</accession>
<keyword evidence="3" id="KW-0812">Transmembrane</keyword>
<dbReference type="RefSeq" id="XP_013385457.1">
    <property type="nucleotide sequence ID" value="XM_013530003.1"/>
</dbReference>
<evidence type="ECO:0000256" key="1">
    <source>
        <dbReference type="ARBA" id="ARBA00023157"/>
    </source>
</evidence>
<organism evidence="5 6">
    <name type="scientific">Lingula anatina</name>
    <name type="common">Brachiopod</name>
    <name type="synonym">Lingula unguis</name>
    <dbReference type="NCBI Taxonomy" id="7574"/>
    <lineage>
        <taxon>Eukaryota</taxon>
        <taxon>Metazoa</taxon>
        <taxon>Spiralia</taxon>
        <taxon>Lophotrochozoa</taxon>
        <taxon>Brachiopoda</taxon>
        <taxon>Linguliformea</taxon>
        <taxon>Lingulata</taxon>
        <taxon>Lingulida</taxon>
        <taxon>Linguloidea</taxon>
        <taxon>Lingulidae</taxon>
        <taxon>Lingula</taxon>
    </lineage>
</organism>
<keyword evidence="5" id="KW-1185">Reference proteome</keyword>
<keyword evidence="2" id="KW-0768">Sushi</keyword>
<dbReference type="Proteomes" id="UP000085678">
    <property type="component" value="Unplaced"/>
</dbReference>
<evidence type="ECO:0000256" key="3">
    <source>
        <dbReference type="SAM" id="Phobius"/>
    </source>
</evidence>
<keyword evidence="3" id="KW-0472">Membrane</keyword>
<dbReference type="CDD" id="cd00033">
    <property type="entry name" value="CCP"/>
    <property type="match status" value="1"/>
</dbReference>
<dbReference type="InterPro" id="IPR000742">
    <property type="entry name" value="EGF"/>
</dbReference>
<dbReference type="Pfam" id="PF00084">
    <property type="entry name" value="Sushi"/>
    <property type="match status" value="1"/>
</dbReference>
<dbReference type="SMART" id="SM00181">
    <property type="entry name" value="EGF"/>
    <property type="match status" value="2"/>
</dbReference>
<sequence>MSLGTLQPGQLLSSAIAIHIDTAHCRREGQQCTSPVCDDMCIVVNQNHFCGCKTGRRLTNGSHCEDTDECQFNADCHVHQTCLSNHNCYNTCNQGFHPVLDTNSGKKTCMSKCVVPDNTVNATREQSNVTYVNVGEKILYNCIPNLTLSAGSLTRTCMFDFTWTGDPPVCLGSSHNTITSEDSTTLSTVYSSTGNNTSTGITGIRDTTTPIHGGRSTEDTLSSVMALGIGIGIGAFLLMLLVIIIALLCLRRRKRKRDTNPAENLNLPVTRVENDYSPYQLATDSNVDIAVHQSGRLGEEPSEQQNNMIPRFKETMEPADTNVYLVSNDMYASTGERVRNGQHNNSDQKETAGLEECVMVDNDIYSAE</sequence>